<evidence type="ECO:0000256" key="2">
    <source>
        <dbReference type="ARBA" id="ARBA00012176"/>
    </source>
</evidence>
<dbReference type="EMBL" id="CM026421">
    <property type="protein sequence ID" value="KAG0592106.1"/>
    <property type="molecule type" value="Genomic_DNA"/>
</dbReference>
<evidence type="ECO:0000313" key="3">
    <source>
        <dbReference type="EMBL" id="KAG0592106.1"/>
    </source>
</evidence>
<dbReference type="Proteomes" id="UP000822688">
    <property type="component" value="Chromosome 1"/>
</dbReference>
<dbReference type="Gene3D" id="3.40.50.10320">
    <property type="entry name" value="LmbE-like"/>
    <property type="match status" value="1"/>
</dbReference>
<dbReference type="InterPro" id="IPR024078">
    <property type="entry name" value="LmbE-like_dom_sf"/>
</dbReference>
<dbReference type="Pfam" id="PF02585">
    <property type="entry name" value="PIG-L"/>
    <property type="match status" value="1"/>
</dbReference>
<dbReference type="OrthoDB" id="440160at2759"/>
<dbReference type="PANTHER" id="PTHR12993:SF11">
    <property type="entry name" value="N-ACETYLGLUCOSAMINYL-PHOSPHATIDYLINOSITOL DE-N-ACETYLASE"/>
    <property type="match status" value="1"/>
</dbReference>
<evidence type="ECO:0000256" key="1">
    <source>
        <dbReference type="ARBA" id="ARBA00006066"/>
    </source>
</evidence>
<evidence type="ECO:0000313" key="4">
    <source>
        <dbReference type="Proteomes" id="UP000822688"/>
    </source>
</evidence>
<name>A0A8T0JA23_CERPU</name>
<comment type="similarity">
    <text evidence="1">Belongs to the PIGL family.</text>
</comment>
<dbReference type="AlphaFoldDB" id="A0A8T0JA23"/>
<keyword evidence="4" id="KW-1185">Reference proteome</keyword>
<organism evidence="3 4">
    <name type="scientific">Ceratodon purpureus</name>
    <name type="common">Fire moss</name>
    <name type="synonym">Dicranum purpureum</name>
    <dbReference type="NCBI Taxonomy" id="3225"/>
    <lineage>
        <taxon>Eukaryota</taxon>
        <taxon>Viridiplantae</taxon>
        <taxon>Streptophyta</taxon>
        <taxon>Embryophyta</taxon>
        <taxon>Bryophyta</taxon>
        <taxon>Bryophytina</taxon>
        <taxon>Bryopsida</taxon>
        <taxon>Dicranidae</taxon>
        <taxon>Pseudoditrichales</taxon>
        <taxon>Ditrichaceae</taxon>
        <taxon>Ceratodon</taxon>
    </lineage>
</organism>
<proteinExistence type="inferred from homology"/>
<protein>
    <recommendedName>
        <fullName evidence="2">N-acetylglucosaminylphosphatidylinositol deacetylase</fullName>
        <ecNumber evidence="2">3.5.1.89</ecNumber>
    </recommendedName>
</protein>
<reference evidence="3" key="1">
    <citation type="submission" date="2020-06" db="EMBL/GenBank/DDBJ databases">
        <title>WGS assembly of Ceratodon purpureus strain R40.</title>
        <authorList>
            <person name="Carey S.B."/>
            <person name="Jenkins J."/>
            <person name="Shu S."/>
            <person name="Lovell J.T."/>
            <person name="Sreedasyam A."/>
            <person name="Maumus F."/>
            <person name="Tiley G.P."/>
            <person name="Fernandez-Pozo N."/>
            <person name="Barry K."/>
            <person name="Chen C."/>
            <person name="Wang M."/>
            <person name="Lipzen A."/>
            <person name="Daum C."/>
            <person name="Saski C.A."/>
            <person name="Payton A.C."/>
            <person name="Mcbreen J.C."/>
            <person name="Conrad R.E."/>
            <person name="Kollar L.M."/>
            <person name="Olsson S."/>
            <person name="Huttunen S."/>
            <person name="Landis J.B."/>
            <person name="Wickett N.J."/>
            <person name="Johnson M.G."/>
            <person name="Rensing S.A."/>
            <person name="Grimwood J."/>
            <person name="Schmutz J."/>
            <person name="Mcdaniel S.F."/>
        </authorList>
    </citation>
    <scope>NUCLEOTIDE SEQUENCE</scope>
    <source>
        <strain evidence="3">R40</strain>
    </source>
</reference>
<dbReference type="InterPro" id="IPR003737">
    <property type="entry name" value="GlcNAc_PI_deacetylase-related"/>
</dbReference>
<dbReference type="GO" id="GO:0005783">
    <property type="term" value="C:endoplasmic reticulum"/>
    <property type="evidence" value="ECO:0007669"/>
    <property type="project" value="TreeGrafter"/>
</dbReference>
<dbReference type="EC" id="3.5.1.89" evidence="2"/>
<accession>A0A8T0JA23</accession>
<comment type="caution">
    <text evidence="3">The sequence shown here is derived from an EMBL/GenBank/DDBJ whole genome shotgun (WGS) entry which is preliminary data.</text>
</comment>
<dbReference type="GO" id="GO:0000225">
    <property type="term" value="F:N-acetylglucosaminylphosphatidylinositol deacetylase activity"/>
    <property type="evidence" value="ECO:0007669"/>
    <property type="project" value="UniProtKB-EC"/>
</dbReference>
<dbReference type="SUPFAM" id="SSF102588">
    <property type="entry name" value="LmbE-like"/>
    <property type="match status" value="1"/>
</dbReference>
<sequence>MLLAGLALGIALLVPFFYFVHRSPALQPQPLPSVQGISNGGKINVLLVVAHPDDESMFFGPTLLSLAQLGVYNIRALCFSTGNADGLGSVRKSEMATACSVLKIPTENVDVVDHPALQDGFSSLWDQTVIVNLLRKTVEDHNVQVILTFDSHGISGHPNHRAVHSGVRAFLLEGGKPTESKRSSVQVWELVSTNMFRKYSGPLELCASLLKRISGDEEKLHRLINPSPSTSIVAMSRHKSQWVWYRRLFVLFSRYTYINTLRKMPGY</sequence>
<gene>
    <name evidence="3" type="ORF">KC19_1G225600</name>
</gene>
<dbReference type="PANTHER" id="PTHR12993">
    <property type="entry name" value="N-ACETYLGLUCOSAMINYL-PHOSPHATIDYLINOSITOL DE-N-ACETYLASE-RELATED"/>
    <property type="match status" value="1"/>
</dbReference>